<dbReference type="InterPro" id="IPR050300">
    <property type="entry name" value="GDXG_lipolytic_enzyme"/>
</dbReference>
<protein>
    <submittedName>
        <fullName evidence="3">Alpha/beta hydrolase</fullName>
    </submittedName>
</protein>
<keyword evidence="4" id="KW-1185">Reference proteome</keyword>
<proteinExistence type="predicted"/>
<dbReference type="RefSeq" id="WP_133261093.1">
    <property type="nucleotide sequence ID" value="NZ_SJCY01000001.1"/>
</dbReference>
<evidence type="ECO:0000259" key="2">
    <source>
        <dbReference type="Pfam" id="PF20434"/>
    </source>
</evidence>
<dbReference type="AlphaFoldDB" id="A0A4R5MQG8"/>
<gene>
    <name evidence="3" type="ORF">EZJ43_02595</name>
</gene>
<evidence type="ECO:0000313" key="4">
    <source>
        <dbReference type="Proteomes" id="UP000295668"/>
    </source>
</evidence>
<dbReference type="Gene3D" id="3.40.50.1820">
    <property type="entry name" value="alpha/beta hydrolase"/>
    <property type="match status" value="1"/>
</dbReference>
<dbReference type="Pfam" id="PF20434">
    <property type="entry name" value="BD-FAE"/>
    <property type="match status" value="1"/>
</dbReference>
<evidence type="ECO:0000256" key="1">
    <source>
        <dbReference type="ARBA" id="ARBA00022801"/>
    </source>
</evidence>
<evidence type="ECO:0000313" key="3">
    <source>
        <dbReference type="EMBL" id="TDG37998.1"/>
    </source>
</evidence>
<dbReference type="PANTHER" id="PTHR48081:SF6">
    <property type="entry name" value="PEPTIDASE S9 PROLYL OLIGOPEPTIDASE CATALYTIC DOMAIN-CONTAINING PROTEIN"/>
    <property type="match status" value="1"/>
</dbReference>
<dbReference type="EMBL" id="SJCY01000001">
    <property type="protein sequence ID" value="TDG37998.1"/>
    <property type="molecule type" value="Genomic_DNA"/>
</dbReference>
<dbReference type="PANTHER" id="PTHR48081">
    <property type="entry name" value="AB HYDROLASE SUPERFAMILY PROTEIN C4A8.06C"/>
    <property type="match status" value="1"/>
</dbReference>
<dbReference type="GO" id="GO:0016787">
    <property type="term" value="F:hydrolase activity"/>
    <property type="evidence" value="ECO:0007669"/>
    <property type="project" value="UniProtKB-KW"/>
</dbReference>
<organism evidence="3 4">
    <name type="scientific">Pedobacter changchengzhani</name>
    <dbReference type="NCBI Taxonomy" id="2529274"/>
    <lineage>
        <taxon>Bacteria</taxon>
        <taxon>Pseudomonadati</taxon>
        <taxon>Bacteroidota</taxon>
        <taxon>Sphingobacteriia</taxon>
        <taxon>Sphingobacteriales</taxon>
        <taxon>Sphingobacteriaceae</taxon>
        <taxon>Pedobacter</taxon>
    </lineage>
</organism>
<sequence>MIKSFLVTAFCMGIINVNAQKIIPIYPAEIPGAKPTPATYVETTVTRANGTLSVTKVSIPTLTVFKAPKEKANGTAVIICPGGGYSSLAFSHEGLDVAKRFNEIGITAFVLKYRLPNDEIMVDKTYGPLQDAQQAIYLIRKHAKKYGIKKNKIGILGFSAGGHLVATLLTHYGDLKIADEEKISLRPDFGVLLYPVVSFKEFVHEGTMDNLLGKTPSDEMKTYFSANRNVTKNTPPVFFVHAKDDKTVPVENSILMNEALKRYGVDTDIYLYEAGGHGFGLKNKTSDVDWFGLMATWLMKNKF</sequence>
<name>A0A4R5MQG8_9SPHI</name>
<dbReference type="OrthoDB" id="9794725at2"/>
<dbReference type="InterPro" id="IPR049492">
    <property type="entry name" value="BD-FAE-like_dom"/>
</dbReference>
<keyword evidence="1 3" id="KW-0378">Hydrolase</keyword>
<dbReference type="SUPFAM" id="SSF53474">
    <property type="entry name" value="alpha/beta-Hydrolases"/>
    <property type="match status" value="1"/>
</dbReference>
<dbReference type="Proteomes" id="UP000295668">
    <property type="component" value="Unassembled WGS sequence"/>
</dbReference>
<feature type="domain" description="BD-FAE-like" evidence="2">
    <location>
        <begin position="64"/>
        <end position="260"/>
    </location>
</feature>
<dbReference type="InterPro" id="IPR029058">
    <property type="entry name" value="AB_hydrolase_fold"/>
</dbReference>
<reference evidence="3 4" key="1">
    <citation type="submission" date="2019-02" db="EMBL/GenBank/DDBJ databases">
        <title>Pedobacter sp. nov., a novel speices isolated from soil of pinguins habitat in Antarcitica.</title>
        <authorList>
            <person name="He R.-H."/>
        </authorList>
    </citation>
    <scope>NUCLEOTIDE SEQUENCE [LARGE SCALE GENOMIC DNA]</scope>
    <source>
        <strain evidence="3 4">E01020</strain>
    </source>
</reference>
<comment type="caution">
    <text evidence="3">The sequence shown here is derived from an EMBL/GenBank/DDBJ whole genome shotgun (WGS) entry which is preliminary data.</text>
</comment>
<accession>A0A4R5MQG8</accession>